<dbReference type="HOGENOM" id="CLU_463681_0_0_6"/>
<reference evidence="4" key="1">
    <citation type="submission" date="2009-05" db="EMBL/GenBank/DDBJ databases">
        <title>Complete sequence of Tolumonas auensis DSM 9187.</title>
        <authorList>
            <consortium name="US DOE Joint Genome Institute"/>
            <person name="Lucas S."/>
            <person name="Copeland A."/>
            <person name="Lapidus A."/>
            <person name="Glavina del Rio T."/>
            <person name="Tice H."/>
            <person name="Bruce D."/>
            <person name="Goodwin L."/>
            <person name="Pitluck S."/>
            <person name="Chertkov O."/>
            <person name="Brettin T."/>
            <person name="Detter J.C."/>
            <person name="Han C."/>
            <person name="Larimer F."/>
            <person name="Land M."/>
            <person name="Hauser L."/>
            <person name="Kyrpides N."/>
            <person name="Mikhailova N."/>
            <person name="Spring S."/>
            <person name="Beller H."/>
        </authorList>
    </citation>
    <scope>NUCLEOTIDE SEQUENCE [LARGE SCALE GENOMIC DNA]</scope>
    <source>
        <strain evidence="4">DSM 9187 / TA4</strain>
    </source>
</reference>
<keyword evidence="1" id="KW-0812">Transmembrane</keyword>
<evidence type="ECO:0000313" key="3">
    <source>
        <dbReference type="EMBL" id="ACQ93035.1"/>
    </source>
</evidence>
<dbReference type="AlphaFoldDB" id="C4LEL8"/>
<feature type="signal peptide" evidence="2">
    <location>
        <begin position="1"/>
        <end position="20"/>
    </location>
</feature>
<accession>C4LEL8</accession>
<dbReference type="RefSeq" id="WP_015878507.1">
    <property type="nucleotide sequence ID" value="NC_012691.1"/>
</dbReference>
<keyword evidence="1" id="KW-0472">Membrane</keyword>
<gene>
    <name evidence="3" type="ordered locus">Tola_1420</name>
</gene>
<dbReference type="EMBL" id="CP001616">
    <property type="protein sequence ID" value="ACQ93035.1"/>
    <property type="molecule type" value="Genomic_DNA"/>
</dbReference>
<sequence>MKMNRIAALLPLLLAGAVSAAQSPFYTITEVATSADRGDANFGPWALSISGDGSTVATLAVTSNWYSYFRMVPTGMDLAHRFRYESGCDGILSSATCDAYLDNSNTASQWFADLNSNADQTYNVIASGVSSGTITTDTIAESDGIVTRYGRDASEVTSVGYVSLSEHRRKAVATVADTSVDVTNGTDYAFASAYDIIPVGTNYLVLGSAGNIKSTAYNYCYSNASIEDYSQYCPGYETQAAFWLVNSAGVTATQRAASYNTSESTDYPYTASAMKVAYVDGSYVAVGYSATEGYNSQPKNLATFWNLGALSSTGTLPSGLTSTAIFADSGDNPGTDDDDTIDNSWAVDINEDGYIVGNRVYRRLVSRNYPTQMFVARYSAGAITSTSIPVSTDGVNSEAAALNNSNQVVGWTDERSVTTQPVYGSVPRLQEAFLYNITSGSRYAINDLICGLDDAGAKTCTQNGKYYYIEYANDILDDGTILASARRYDSYDDWSALSNGTNVVIKLAANYSFSNGDVPSGYVVDNQLPVFDYGASSGSSGGGSFGFFGLIAMAGAALAGQYRRFVKKES</sequence>
<evidence type="ECO:0008006" key="5">
    <source>
        <dbReference type="Google" id="ProtNLM"/>
    </source>
</evidence>
<keyword evidence="4" id="KW-1185">Reference proteome</keyword>
<dbReference type="STRING" id="595494.Tola_1420"/>
<dbReference type="Proteomes" id="UP000009073">
    <property type="component" value="Chromosome"/>
</dbReference>
<keyword evidence="1" id="KW-1133">Transmembrane helix</keyword>
<evidence type="ECO:0000256" key="1">
    <source>
        <dbReference type="SAM" id="Phobius"/>
    </source>
</evidence>
<name>C4LEL8_TOLAT</name>
<dbReference type="Pfam" id="PF11949">
    <property type="entry name" value="DUF3466"/>
    <property type="match status" value="1"/>
</dbReference>
<proteinExistence type="predicted"/>
<dbReference type="KEGG" id="tau:Tola_1420"/>
<feature type="chain" id="PRO_5002939003" description="DUF3466 family protein" evidence="2">
    <location>
        <begin position="21"/>
        <end position="570"/>
    </location>
</feature>
<dbReference type="InterPro" id="IPR022562">
    <property type="entry name" value="DUF3466"/>
</dbReference>
<evidence type="ECO:0000313" key="4">
    <source>
        <dbReference type="Proteomes" id="UP000009073"/>
    </source>
</evidence>
<feature type="transmembrane region" description="Helical" evidence="1">
    <location>
        <begin position="545"/>
        <end position="562"/>
    </location>
</feature>
<protein>
    <recommendedName>
        <fullName evidence="5">DUF3466 family protein</fullName>
    </recommendedName>
</protein>
<organism evidence="3 4">
    <name type="scientific">Tolumonas auensis (strain DSM 9187 / NBRC 110442 / TA 4)</name>
    <dbReference type="NCBI Taxonomy" id="595494"/>
    <lineage>
        <taxon>Bacteria</taxon>
        <taxon>Pseudomonadati</taxon>
        <taxon>Pseudomonadota</taxon>
        <taxon>Gammaproteobacteria</taxon>
        <taxon>Aeromonadales</taxon>
        <taxon>Aeromonadaceae</taxon>
        <taxon>Tolumonas</taxon>
    </lineage>
</organism>
<evidence type="ECO:0000256" key="2">
    <source>
        <dbReference type="SAM" id="SignalP"/>
    </source>
</evidence>
<reference evidence="3 4" key="2">
    <citation type="journal article" date="2011" name="Stand. Genomic Sci.">
        <title>Complete genome sequence of Tolumonas auensis type strain (TA 4).</title>
        <authorList>
            <person name="Chertkov O."/>
            <person name="Copeland A."/>
            <person name="Lucas S."/>
            <person name="Lapidus A."/>
            <person name="Berry K.W."/>
            <person name="Detter J.C."/>
            <person name="Del Rio T.G."/>
            <person name="Hammon N."/>
            <person name="Dalin E."/>
            <person name="Tice H."/>
            <person name="Pitluck S."/>
            <person name="Richardson P."/>
            <person name="Bruce D."/>
            <person name="Goodwin L."/>
            <person name="Han C."/>
            <person name="Tapia R."/>
            <person name="Saunders E."/>
            <person name="Schmutz J."/>
            <person name="Brettin T."/>
            <person name="Larimer F."/>
            <person name="Land M."/>
            <person name="Hauser L."/>
            <person name="Spring S."/>
            <person name="Rohde M."/>
            <person name="Kyrpides N.C."/>
            <person name="Ivanova N."/>
            <person name="Goker M."/>
            <person name="Beller H.R."/>
            <person name="Klenk H.P."/>
            <person name="Woyke T."/>
        </authorList>
    </citation>
    <scope>NUCLEOTIDE SEQUENCE [LARGE SCALE GENOMIC DNA]</scope>
    <source>
        <strain evidence="4">DSM 9187 / TA4</strain>
    </source>
</reference>
<keyword evidence="2" id="KW-0732">Signal</keyword>
<dbReference type="OrthoDB" id="6395565at2"/>
<dbReference type="eggNOG" id="ENOG5032R04">
    <property type="taxonomic scope" value="Bacteria"/>
</dbReference>